<evidence type="ECO:0000256" key="13">
    <source>
        <dbReference type="ARBA" id="ARBA00023268"/>
    </source>
</evidence>
<dbReference type="Gene3D" id="3.20.190.10">
    <property type="entry name" value="MutM-like, N-terminal"/>
    <property type="match status" value="1"/>
</dbReference>
<evidence type="ECO:0000256" key="15">
    <source>
        <dbReference type="ARBA" id="ARBA00044632"/>
    </source>
</evidence>
<evidence type="ECO:0000256" key="16">
    <source>
        <dbReference type="PROSITE-ProRule" id="PRU00391"/>
    </source>
</evidence>
<dbReference type="GO" id="GO:0034039">
    <property type="term" value="F:8-oxo-7,8-dihydroguanine DNA N-glycosylase activity"/>
    <property type="evidence" value="ECO:0007669"/>
    <property type="project" value="TreeGrafter"/>
</dbReference>
<dbReference type="PANTHER" id="PTHR22993">
    <property type="entry name" value="FORMAMIDOPYRIMIDINE-DNA GLYCOSYLASE"/>
    <property type="match status" value="1"/>
</dbReference>
<dbReference type="Gene3D" id="1.10.8.50">
    <property type="match status" value="1"/>
</dbReference>
<dbReference type="InterPro" id="IPR012319">
    <property type="entry name" value="FPG_cat"/>
</dbReference>
<evidence type="ECO:0000259" key="17">
    <source>
        <dbReference type="PROSITE" id="PS51066"/>
    </source>
</evidence>
<dbReference type="InterPro" id="IPR015887">
    <property type="entry name" value="DNA_glyclase_Znf_dom_DNA_BS"/>
</dbReference>
<dbReference type="NCBIfam" id="NF002211">
    <property type="entry name" value="PRK01103.1"/>
    <property type="match status" value="1"/>
</dbReference>
<comment type="catalytic activity">
    <reaction evidence="15">
        <text>2'-deoxyribonucleotide-(2'-deoxyribose 5'-phosphate)-2'-deoxyribonucleotide-DNA = a 3'-end 2'-deoxyribonucleotide-(2,3-dehydro-2,3-deoxyribose 5'-phosphate)-DNA + a 5'-end 5'-phospho-2'-deoxyribonucleoside-DNA + H(+)</text>
        <dbReference type="Rhea" id="RHEA:66592"/>
        <dbReference type="Rhea" id="RHEA-COMP:13180"/>
        <dbReference type="Rhea" id="RHEA-COMP:16897"/>
        <dbReference type="Rhea" id="RHEA-COMP:17067"/>
        <dbReference type="ChEBI" id="CHEBI:15378"/>
        <dbReference type="ChEBI" id="CHEBI:136412"/>
        <dbReference type="ChEBI" id="CHEBI:157695"/>
        <dbReference type="ChEBI" id="CHEBI:167181"/>
        <dbReference type="EC" id="4.2.99.18"/>
    </reaction>
</comment>
<evidence type="ECO:0000256" key="6">
    <source>
        <dbReference type="ARBA" id="ARBA00022763"/>
    </source>
</evidence>
<keyword evidence="6" id="KW-0227">DNA damage</keyword>
<dbReference type="EMBL" id="LCJM01000047">
    <property type="protein sequence ID" value="KKT77190.1"/>
    <property type="molecule type" value="Genomic_DNA"/>
</dbReference>
<keyword evidence="8" id="KW-0378">Hydrolase</keyword>
<dbReference type="InterPro" id="IPR035937">
    <property type="entry name" value="FPG_N"/>
</dbReference>
<evidence type="ECO:0000313" key="20">
    <source>
        <dbReference type="Proteomes" id="UP000034889"/>
    </source>
</evidence>
<accession>A0A0G1K0Q6</accession>
<dbReference type="Pfam" id="PF01149">
    <property type="entry name" value="Fapy_DNA_glyco"/>
    <property type="match status" value="1"/>
</dbReference>
<evidence type="ECO:0000256" key="7">
    <source>
        <dbReference type="ARBA" id="ARBA00022771"/>
    </source>
</evidence>
<dbReference type="GO" id="GO:0140078">
    <property type="term" value="F:class I DNA-(apurinic or apyrimidinic site) endonuclease activity"/>
    <property type="evidence" value="ECO:0007669"/>
    <property type="project" value="UniProtKB-EC"/>
</dbReference>
<dbReference type="InterPro" id="IPR000214">
    <property type="entry name" value="Znf_DNA_glyclase/AP_lyase"/>
</dbReference>
<dbReference type="Pfam" id="PF06827">
    <property type="entry name" value="zf-FPG_IleRS"/>
    <property type="match status" value="1"/>
</dbReference>
<dbReference type="FunFam" id="1.10.8.50:FF:000003">
    <property type="entry name" value="Formamidopyrimidine-DNA glycosylase"/>
    <property type="match status" value="1"/>
</dbReference>
<dbReference type="AlphaFoldDB" id="A0A0G1K0Q6"/>
<dbReference type="SUPFAM" id="SSF46946">
    <property type="entry name" value="S13-like H2TH domain"/>
    <property type="match status" value="1"/>
</dbReference>
<evidence type="ECO:0000313" key="19">
    <source>
        <dbReference type="EMBL" id="KKT77190.1"/>
    </source>
</evidence>
<reference evidence="19 20" key="1">
    <citation type="journal article" date="2015" name="Nature">
        <title>rRNA introns, odd ribosomes, and small enigmatic genomes across a large radiation of phyla.</title>
        <authorList>
            <person name="Brown C.T."/>
            <person name="Hug L.A."/>
            <person name="Thomas B.C."/>
            <person name="Sharon I."/>
            <person name="Castelle C.J."/>
            <person name="Singh A."/>
            <person name="Wilkins M.J."/>
            <person name="Williams K.H."/>
            <person name="Banfield J.F."/>
        </authorList>
    </citation>
    <scope>NUCLEOTIDE SEQUENCE [LARGE SCALE GENOMIC DNA]</scope>
</reference>
<dbReference type="PROSITE" id="PS51066">
    <property type="entry name" value="ZF_FPG_2"/>
    <property type="match status" value="1"/>
</dbReference>
<dbReference type="GO" id="GO:0003684">
    <property type="term" value="F:damaged DNA binding"/>
    <property type="evidence" value="ECO:0007669"/>
    <property type="project" value="InterPro"/>
</dbReference>
<comment type="subunit">
    <text evidence="4">Monomer.</text>
</comment>
<dbReference type="GO" id="GO:0008270">
    <property type="term" value="F:zinc ion binding"/>
    <property type="evidence" value="ECO:0007669"/>
    <property type="project" value="UniProtKB-KW"/>
</dbReference>
<keyword evidence="14" id="KW-0326">Glycosidase</keyword>
<keyword evidence="13" id="KW-0511">Multifunctional enzyme</keyword>
<keyword evidence="5" id="KW-0479">Metal-binding</keyword>
<evidence type="ECO:0000256" key="12">
    <source>
        <dbReference type="ARBA" id="ARBA00023239"/>
    </source>
</evidence>
<dbReference type="SUPFAM" id="SSF81624">
    <property type="entry name" value="N-terminal domain of MutM-like DNA repair proteins"/>
    <property type="match status" value="1"/>
</dbReference>
<evidence type="ECO:0000256" key="5">
    <source>
        <dbReference type="ARBA" id="ARBA00022723"/>
    </source>
</evidence>
<protein>
    <submittedName>
        <fullName evidence="19">Formamidopyrimidine-DNA glycosylase</fullName>
    </submittedName>
</protein>
<comment type="similarity">
    <text evidence="3">Belongs to the FPG family.</text>
</comment>
<evidence type="ECO:0000256" key="4">
    <source>
        <dbReference type="ARBA" id="ARBA00011245"/>
    </source>
</evidence>
<comment type="cofactor">
    <cofactor evidence="2">
        <name>Zn(2+)</name>
        <dbReference type="ChEBI" id="CHEBI:29105"/>
    </cofactor>
</comment>
<name>A0A0G1K0Q6_9BACT</name>
<keyword evidence="12" id="KW-0456">Lyase</keyword>
<dbReference type="InterPro" id="IPR020629">
    <property type="entry name" value="FPG_Glyclase"/>
</dbReference>
<keyword evidence="11" id="KW-0234">DNA repair</keyword>
<dbReference type="PROSITE" id="PS01242">
    <property type="entry name" value="ZF_FPG_1"/>
    <property type="match status" value="1"/>
</dbReference>
<dbReference type="InterPro" id="IPR010663">
    <property type="entry name" value="Znf_FPG/IleRS"/>
</dbReference>
<keyword evidence="10" id="KW-0238">DNA-binding</keyword>
<dbReference type="Pfam" id="PF06831">
    <property type="entry name" value="H2TH"/>
    <property type="match status" value="1"/>
</dbReference>
<evidence type="ECO:0000256" key="11">
    <source>
        <dbReference type="ARBA" id="ARBA00023204"/>
    </source>
</evidence>
<keyword evidence="7 16" id="KW-0863">Zinc-finger</keyword>
<dbReference type="GO" id="GO:0006284">
    <property type="term" value="P:base-excision repair"/>
    <property type="evidence" value="ECO:0007669"/>
    <property type="project" value="InterPro"/>
</dbReference>
<evidence type="ECO:0000256" key="14">
    <source>
        <dbReference type="ARBA" id="ARBA00023295"/>
    </source>
</evidence>
<feature type="domain" description="Formamidopyrimidine-DNA glycosylase catalytic" evidence="18">
    <location>
        <begin position="2"/>
        <end position="139"/>
    </location>
</feature>
<evidence type="ECO:0000256" key="9">
    <source>
        <dbReference type="ARBA" id="ARBA00022833"/>
    </source>
</evidence>
<evidence type="ECO:0000256" key="8">
    <source>
        <dbReference type="ARBA" id="ARBA00022801"/>
    </source>
</evidence>
<evidence type="ECO:0000256" key="2">
    <source>
        <dbReference type="ARBA" id="ARBA00001947"/>
    </source>
</evidence>
<proteinExistence type="inferred from homology"/>
<comment type="caution">
    <text evidence="19">The sequence shown here is derived from an EMBL/GenBank/DDBJ whole genome shotgun (WGS) entry which is preliminary data.</text>
</comment>
<dbReference type="InterPro" id="IPR015886">
    <property type="entry name" value="H2TH_FPG"/>
</dbReference>
<organism evidence="19 20">
    <name type="scientific">Candidatus Giovannonibacteria bacterium GW2011_GWC2_44_8</name>
    <dbReference type="NCBI Taxonomy" id="1618657"/>
    <lineage>
        <taxon>Bacteria</taxon>
        <taxon>Candidatus Giovannoniibacteriota</taxon>
    </lineage>
</organism>
<sequence>MPELPEVQTIVNDLNRKVKGLTITDVWTDWPKYFRRSKGGFDGFKKEIKNKKIEKIWRIGKNIILDLSGKQKILIHQKMTGHLLIGKWKMENGKWVPAEKGLLAEKVNGYIHVMFWLGGPSNKVGASTMLALSDLRKFAKVLVVDEKDFKNLEDVKNIGPDPLKRGFKFGEFKSLLIKKRGVIKKVLMDQNVISGIGNIYADDILFTAKIHPLKKAEKLNDNELKAIFVATKKILKKAIKLRGTSTSDYRDTAGKKGGYGNVRLVYQREGEKCPNRCSSVIKRIKIGSRSAHFCPNCQKL</sequence>
<dbReference type="SUPFAM" id="SSF57716">
    <property type="entry name" value="Glucocorticoid receptor-like (DNA-binding domain)"/>
    <property type="match status" value="1"/>
</dbReference>
<dbReference type="SMART" id="SM00898">
    <property type="entry name" value="Fapy_DNA_glyco"/>
    <property type="match status" value="1"/>
</dbReference>
<keyword evidence="9" id="KW-0862">Zinc</keyword>
<evidence type="ECO:0000256" key="3">
    <source>
        <dbReference type="ARBA" id="ARBA00009409"/>
    </source>
</evidence>
<gene>
    <name evidence="19" type="ORF">UW74_C0047G0002</name>
</gene>
<dbReference type="Proteomes" id="UP000034889">
    <property type="component" value="Unassembled WGS sequence"/>
</dbReference>
<evidence type="ECO:0000256" key="10">
    <source>
        <dbReference type="ARBA" id="ARBA00023125"/>
    </source>
</evidence>
<feature type="domain" description="FPG-type" evidence="17">
    <location>
        <begin position="264"/>
        <end position="299"/>
    </location>
</feature>
<evidence type="ECO:0000259" key="18">
    <source>
        <dbReference type="PROSITE" id="PS51068"/>
    </source>
</evidence>
<dbReference type="SMART" id="SM01232">
    <property type="entry name" value="H2TH"/>
    <property type="match status" value="1"/>
</dbReference>
<dbReference type="PROSITE" id="PS51068">
    <property type="entry name" value="FPG_CAT"/>
    <property type="match status" value="1"/>
</dbReference>
<dbReference type="InterPro" id="IPR010979">
    <property type="entry name" value="Ribosomal_uS13-like_H2TH"/>
</dbReference>
<dbReference type="PANTHER" id="PTHR22993:SF9">
    <property type="entry name" value="FORMAMIDOPYRIMIDINE-DNA GLYCOSYLASE"/>
    <property type="match status" value="1"/>
</dbReference>
<comment type="catalytic activity">
    <reaction evidence="1">
        <text>Hydrolysis of DNA containing ring-opened 7-methylguanine residues, releasing 2,6-diamino-4-hydroxy-5-(N-methyl)formamidopyrimidine.</text>
        <dbReference type="EC" id="3.2.2.23"/>
    </reaction>
</comment>
<evidence type="ECO:0000256" key="1">
    <source>
        <dbReference type="ARBA" id="ARBA00001668"/>
    </source>
</evidence>